<dbReference type="SMART" id="SM00422">
    <property type="entry name" value="HTH_MERR"/>
    <property type="match status" value="1"/>
</dbReference>
<evidence type="ECO:0000256" key="4">
    <source>
        <dbReference type="ARBA" id="ARBA00023163"/>
    </source>
</evidence>
<dbReference type="PANTHER" id="PTHR30204">
    <property type="entry name" value="REDOX-CYCLING DRUG-SENSING TRANSCRIPTIONAL ACTIVATOR SOXR"/>
    <property type="match status" value="1"/>
</dbReference>
<dbReference type="OrthoDB" id="9814833at2"/>
<keyword evidence="3" id="KW-0238">DNA-binding</keyword>
<dbReference type="InterPro" id="IPR047057">
    <property type="entry name" value="MerR_fam"/>
</dbReference>
<dbReference type="Gene3D" id="1.10.1660.10">
    <property type="match status" value="1"/>
</dbReference>
<dbReference type="InterPro" id="IPR000551">
    <property type="entry name" value="MerR-type_HTH_dom"/>
</dbReference>
<reference evidence="6 7" key="1">
    <citation type="submission" date="2019-01" db="EMBL/GenBank/DDBJ databases">
        <title>Vagococcus silagei sp. nov. isolated from brewer's grain.</title>
        <authorList>
            <person name="Guu J.-R."/>
        </authorList>
    </citation>
    <scope>NUCLEOTIDE SEQUENCE [LARGE SCALE GENOMIC DNA]</scope>
    <source>
        <strain evidence="6 7">2B-2</strain>
    </source>
</reference>
<dbReference type="InterPro" id="IPR009061">
    <property type="entry name" value="DNA-bd_dom_put_sf"/>
</dbReference>
<name>A0A4S3B8C6_9ENTE</name>
<keyword evidence="1" id="KW-0678">Repressor</keyword>
<evidence type="ECO:0000256" key="2">
    <source>
        <dbReference type="ARBA" id="ARBA00023015"/>
    </source>
</evidence>
<dbReference type="Pfam" id="PF13411">
    <property type="entry name" value="MerR_1"/>
    <property type="match status" value="1"/>
</dbReference>
<protein>
    <submittedName>
        <fullName evidence="6">MerR family transcriptional regulator</fullName>
    </submittedName>
</protein>
<dbReference type="InterPro" id="IPR011256">
    <property type="entry name" value="Reg_factor_effector_dom_sf"/>
</dbReference>
<sequence>MAYYAGVSRRTLIHYDQIDLFKPKKIGANGYRYYGFDQCPELDVILVLRALDMSLDEISAFLKNRQPDYTKKVLSLRREVVEEKITRLNKLKQSLDLMLQRFDKIQTIEFEQLTYQFLDEEYFIASDEIDEHDETSAYQVIANFYPDVHHEDAFSGYPIGFLLDAGAFEKEMPTKVIYRTLIKIPKERVSYYPRDKIMQRPAGQYLTGFVRFEKKQINRFITLLHEKLAEMQLIIDGNVWELVWQDDVLTDQLEEQIIEIMIPVRPLENK</sequence>
<evidence type="ECO:0000259" key="5">
    <source>
        <dbReference type="PROSITE" id="PS50937"/>
    </source>
</evidence>
<evidence type="ECO:0000256" key="1">
    <source>
        <dbReference type="ARBA" id="ARBA00022491"/>
    </source>
</evidence>
<dbReference type="SUPFAM" id="SSF46955">
    <property type="entry name" value="Putative DNA-binding domain"/>
    <property type="match status" value="1"/>
</dbReference>
<dbReference type="AlphaFoldDB" id="A0A4S3B8C6"/>
<feature type="domain" description="HTH merR-type" evidence="5">
    <location>
        <begin position="1"/>
        <end position="64"/>
    </location>
</feature>
<dbReference type="EMBL" id="SDGV01000016">
    <property type="protein sequence ID" value="THB61135.1"/>
    <property type="molecule type" value="Genomic_DNA"/>
</dbReference>
<keyword evidence="2" id="KW-0805">Transcription regulation</keyword>
<dbReference type="Proteomes" id="UP000310506">
    <property type="component" value="Unassembled WGS sequence"/>
</dbReference>
<proteinExistence type="predicted"/>
<gene>
    <name evidence="6" type="ORF">ESZ54_07210</name>
</gene>
<dbReference type="Gene3D" id="3.20.80.10">
    <property type="entry name" value="Regulatory factor, effector binding domain"/>
    <property type="match status" value="1"/>
</dbReference>
<keyword evidence="7" id="KW-1185">Reference proteome</keyword>
<accession>A0A4S3B8C6</accession>
<evidence type="ECO:0000313" key="6">
    <source>
        <dbReference type="EMBL" id="THB61135.1"/>
    </source>
</evidence>
<organism evidence="6 7">
    <name type="scientific">Vagococcus silagei</name>
    <dbReference type="NCBI Taxonomy" id="2508885"/>
    <lineage>
        <taxon>Bacteria</taxon>
        <taxon>Bacillati</taxon>
        <taxon>Bacillota</taxon>
        <taxon>Bacilli</taxon>
        <taxon>Lactobacillales</taxon>
        <taxon>Enterococcaceae</taxon>
        <taxon>Vagococcus</taxon>
    </lineage>
</organism>
<keyword evidence="4" id="KW-0804">Transcription</keyword>
<dbReference type="GO" id="GO:0003700">
    <property type="term" value="F:DNA-binding transcription factor activity"/>
    <property type="evidence" value="ECO:0007669"/>
    <property type="project" value="InterPro"/>
</dbReference>
<dbReference type="PANTHER" id="PTHR30204:SF69">
    <property type="entry name" value="MERR-FAMILY TRANSCRIPTIONAL REGULATOR"/>
    <property type="match status" value="1"/>
</dbReference>
<evidence type="ECO:0000313" key="7">
    <source>
        <dbReference type="Proteomes" id="UP000310506"/>
    </source>
</evidence>
<dbReference type="PROSITE" id="PS50937">
    <property type="entry name" value="HTH_MERR_2"/>
    <property type="match status" value="1"/>
</dbReference>
<comment type="caution">
    <text evidence="6">The sequence shown here is derived from an EMBL/GenBank/DDBJ whole genome shotgun (WGS) entry which is preliminary data.</text>
</comment>
<evidence type="ECO:0000256" key="3">
    <source>
        <dbReference type="ARBA" id="ARBA00023125"/>
    </source>
</evidence>
<dbReference type="GO" id="GO:0003677">
    <property type="term" value="F:DNA binding"/>
    <property type="evidence" value="ECO:0007669"/>
    <property type="project" value="UniProtKB-KW"/>
</dbReference>